<dbReference type="RefSeq" id="WP_085279019.1">
    <property type="nucleotide sequence ID" value="NZ_FXAE01000020.1"/>
</dbReference>
<keyword evidence="2" id="KW-1185">Reference proteome</keyword>
<protein>
    <submittedName>
        <fullName evidence="1">Uncharacterized protein</fullName>
    </submittedName>
</protein>
<evidence type="ECO:0000313" key="2">
    <source>
        <dbReference type="Proteomes" id="UP000192939"/>
    </source>
</evidence>
<comment type="caution">
    <text evidence="1">The sequence shown here is derived from an EMBL/GenBank/DDBJ whole genome shotgun (WGS) entry which is preliminary data.</text>
</comment>
<sequence>MNYLDFYVREREIKEFHQSLRRPGTPNGLEGITLPKRPVKKRKQASGMGKVLRSILNMFY</sequence>
<dbReference type="Proteomes" id="UP000192939">
    <property type="component" value="Unassembled WGS sequence"/>
</dbReference>
<gene>
    <name evidence="1" type="ORF">SAMN02744124_02247</name>
</gene>
<name>A0ABY1LZT6_9BACL</name>
<evidence type="ECO:0000313" key="1">
    <source>
        <dbReference type="EMBL" id="SMF27911.1"/>
    </source>
</evidence>
<dbReference type="EMBL" id="FXAE01000020">
    <property type="protein sequence ID" value="SMF27911.1"/>
    <property type="molecule type" value="Genomic_DNA"/>
</dbReference>
<organism evidence="1 2">
    <name type="scientific">Paenibacillus barengoltzii J12</name>
    <dbReference type="NCBI Taxonomy" id="935846"/>
    <lineage>
        <taxon>Bacteria</taxon>
        <taxon>Bacillati</taxon>
        <taxon>Bacillota</taxon>
        <taxon>Bacilli</taxon>
        <taxon>Bacillales</taxon>
        <taxon>Paenibacillaceae</taxon>
        <taxon>Paenibacillus</taxon>
    </lineage>
</organism>
<proteinExistence type="predicted"/>
<reference evidence="1 2" key="1">
    <citation type="submission" date="2017-04" db="EMBL/GenBank/DDBJ databases">
        <authorList>
            <person name="Varghese N."/>
            <person name="Submissions S."/>
        </authorList>
    </citation>
    <scope>NUCLEOTIDE SEQUENCE [LARGE SCALE GENOMIC DNA]</scope>
    <source>
        <strain evidence="1 2">J12</strain>
    </source>
</reference>
<accession>A0ABY1LZT6</accession>